<feature type="domain" description="Transcription factor MYC/MYB N-terminal" evidence="4">
    <location>
        <begin position="85"/>
        <end position="185"/>
    </location>
</feature>
<dbReference type="PANTHER" id="PTHR47375:SF1">
    <property type="entry name" value="GB|AAF34833.1"/>
    <property type="match status" value="1"/>
</dbReference>
<dbReference type="InterPro" id="IPR044170">
    <property type="entry name" value="RSS3-like"/>
</dbReference>
<dbReference type="RefSeq" id="XP_027342292.1">
    <property type="nucleotide sequence ID" value="XM_027486491.1"/>
</dbReference>
<evidence type="ECO:0000256" key="3">
    <source>
        <dbReference type="SAM" id="MobiDB-lite"/>
    </source>
</evidence>
<evidence type="ECO:0000256" key="2">
    <source>
        <dbReference type="ARBA" id="ARBA00023163"/>
    </source>
</evidence>
<sequence>MVGSGGGDRRKEAVGMMALHEALRTLCLNSEWTYSVFWTIRPRPRLRGGNACKLAVGDDNGSLMLMWEDGFCRGRDSVEDGEDPVRKAFSKMSIQLYNYGEGLMGKVASDKCHKWVFKEPTECEPNISNYWQSSFDALPPEWTDQFESGIQTIAVIQAGHGLLQLGSCKIIPEDLHFVLRMRHTFESLGYQSGFYLSQLFSSTRNTSSSTSVPSKPSTIPIRPPPPLFNWGQRSLTSSTSMLSSPNFQQHAARHGFPQAKDETHMFLMPHASSETARIEDMVGEHENDIKWPNGLSFFNALTGRTEDANKLLFNPESKHGDQNQHRPLTQNPNSDASNMQNVSGTNPNEFLSLDSHQEDARKVDKFKRSFTLPARVASSSSSTSMDHHQQQGVEYRNSEGGMYPDVMETFLE</sequence>
<dbReference type="GeneID" id="113855044"/>
<organism evidence="5 6">
    <name type="scientific">Abrus precatorius</name>
    <name type="common">Indian licorice</name>
    <name type="synonym">Glycine abrus</name>
    <dbReference type="NCBI Taxonomy" id="3816"/>
    <lineage>
        <taxon>Eukaryota</taxon>
        <taxon>Viridiplantae</taxon>
        <taxon>Streptophyta</taxon>
        <taxon>Embryophyta</taxon>
        <taxon>Tracheophyta</taxon>
        <taxon>Spermatophyta</taxon>
        <taxon>Magnoliopsida</taxon>
        <taxon>eudicotyledons</taxon>
        <taxon>Gunneridae</taxon>
        <taxon>Pentapetalae</taxon>
        <taxon>rosids</taxon>
        <taxon>fabids</taxon>
        <taxon>Fabales</taxon>
        <taxon>Fabaceae</taxon>
        <taxon>Papilionoideae</taxon>
        <taxon>50 kb inversion clade</taxon>
        <taxon>NPAAA clade</taxon>
        <taxon>indigoferoid/millettioid clade</taxon>
        <taxon>Abreae</taxon>
        <taxon>Abrus</taxon>
    </lineage>
</organism>
<name>A0A8B8KER2_ABRPR</name>
<feature type="domain" description="Transcription factor MYC/MYB N-terminal" evidence="4">
    <location>
        <begin position="19"/>
        <end position="78"/>
    </location>
</feature>
<proteinExistence type="predicted"/>
<reference evidence="6" key="2">
    <citation type="submission" date="2025-08" db="UniProtKB">
        <authorList>
            <consortium name="RefSeq"/>
        </authorList>
    </citation>
    <scope>IDENTIFICATION</scope>
    <source>
        <tissue evidence="6">Young leaves</tissue>
    </source>
</reference>
<keyword evidence="2" id="KW-0804">Transcription</keyword>
<dbReference type="InterPro" id="IPR025610">
    <property type="entry name" value="MYC/MYB_N"/>
</dbReference>
<feature type="region of interest" description="Disordered" evidence="3">
    <location>
        <begin position="313"/>
        <end position="347"/>
    </location>
</feature>
<evidence type="ECO:0000256" key="1">
    <source>
        <dbReference type="ARBA" id="ARBA00023015"/>
    </source>
</evidence>
<dbReference type="PANTHER" id="PTHR47375">
    <property type="entry name" value="GB|AAF34833.1"/>
    <property type="match status" value="1"/>
</dbReference>
<evidence type="ECO:0000313" key="5">
    <source>
        <dbReference type="Proteomes" id="UP000694853"/>
    </source>
</evidence>
<evidence type="ECO:0000313" key="6">
    <source>
        <dbReference type="RefSeq" id="XP_027342292.1"/>
    </source>
</evidence>
<dbReference type="AlphaFoldDB" id="A0A8B8KER2"/>
<dbReference type="Pfam" id="PF14215">
    <property type="entry name" value="bHLH-MYC_N"/>
    <property type="match status" value="2"/>
</dbReference>
<accession>A0A8B8KER2</accession>
<feature type="compositionally biased region" description="Low complexity" evidence="3">
    <location>
        <begin position="205"/>
        <end position="220"/>
    </location>
</feature>
<feature type="region of interest" description="Disordered" evidence="3">
    <location>
        <begin position="205"/>
        <end position="226"/>
    </location>
</feature>
<gene>
    <name evidence="6" type="primary">LOC113855044</name>
</gene>
<dbReference type="Proteomes" id="UP000694853">
    <property type="component" value="Unplaced"/>
</dbReference>
<dbReference type="KEGG" id="aprc:113855044"/>
<keyword evidence="1" id="KW-0805">Transcription regulation</keyword>
<reference evidence="5" key="1">
    <citation type="journal article" date="2019" name="Toxins">
        <title>Detection of Abrin-Like and Prepropulchellin-Like Toxin Genes and Transcripts Using Whole Genome Sequencing and Full-Length Transcript Sequencing of Abrus precatorius.</title>
        <authorList>
            <person name="Hovde B.T."/>
            <person name="Daligault H.E."/>
            <person name="Hanschen E.R."/>
            <person name="Kunde Y.A."/>
            <person name="Johnson M.B."/>
            <person name="Starkenburg S.R."/>
            <person name="Johnson S.L."/>
        </authorList>
    </citation>
    <scope>NUCLEOTIDE SEQUENCE [LARGE SCALE GENOMIC DNA]</scope>
</reference>
<evidence type="ECO:0000259" key="4">
    <source>
        <dbReference type="Pfam" id="PF14215"/>
    </source>
</evidence>
<keyword evidence="5" id="KW-1185">Reference proteome</keyword>
<protein>
    <submittedName>
        <fullName evidence="6">Protein RICE SALT SENSITIVE 3-like</fullName>
    </submittedName>
</protein>
<dbReference type="OrthoDB" id="1922567at2759"/>
<feature type="compositionally biased region" description="Polar residues" evidence="3">
    <location>
        <begin position="325"/>
        <end position="347"/>
    </location>
</feature>